<keyword evidence="2" id="KW-1185">Reference proteome</keyword>
<comment type="caution">
    <text evidence="1">The sequence shown here is derived from an EMBL/GenBank/DDBJ whole genome shotgun (WGS) entry which is preliminary data.</text>
</comment>
<gene>
    <name evidence="1" type="ORF">T459_24981</name>
</gene>
<dbReference type="Gramene" id="PHT69877">
    <property type="protein sequence ID" value="PHT69877"/>
    <property type="gene ID" value="T459_24981"/>
</dbReference>
<dbReference type="AlphaFoldDB" id="A0A2G2YJG0"/>
<dbReference type="Proteomes" id="UP000222542">
    <property type="component" value="Unassembled WGS sequence"/>
</dbReference>
<organism evidence="1 2">
    <name type="scientific">Capsicum annuum</name>
    <name type="common">Capsicum pepper</name>
    <dbReference type="NCBI Taxonomy" id="4072"/>
    <lineage>
        <taxon>Eukaryota</taxon>
        <taxon>Viridiplantae</taxon>
        <taxon>Streptophyta</taxon>
        <taxon>Embryophyta</taxon>
        <taxon>Tracheophyta</taxon>
        <taxon>Spermatophyta</taxon>
        <taxon>Magnoliopsida</taxon>
        <taxon>eudicotyledons</taxon>
        <taxon>Gunneridae</taxon>
        <taxon>Pentapetalae</taxon>
        <taxon>asterids</taxon>
        <taxon>lamiids</taxon>
        <taxon>Solanales</taxon>
        <taxon>Solanaceae</taxon>
        <taxon>Solanoideae</taxon>
        <taxon>Capsiceae</taxon>
        <taxon>Capsicum</taxon>
    </lineage>
</organism>
<proteinExistence type="predicted"/>
<reference evidence="1 2" key="2">
    <citation type="journal article" date="2017" name="Genome Biol.">
        <title>New reference genome sequences of hot pepper reveal the massive evolution of plant disease-resistance genes by retroduplication.</title>
        <authorList>
            <person name="Kim S."/>
            <person name="Park J."/>
            <person name="Yeom S.I."/>
            <person name="Kim Y.M."/>
            <person name="Seo E."/>
            <person name="Kim K.T."/>
            <person name="Kim M.S."/>
            <person name="Lee J.M."/>
            <person name="Cheong K."/>
            <person name="Shin H.S."/>
            <person name="Kim S.B."/>
            <person name="Han K."/>
            <person name="Lee J."/>
            <person name="Park M."/>
            <person name="Lee H.A."/>
            <person name="Lee H.Y."/>
            <person name="Lee Y."/>
            <person name="Oh S."/>
            <person name="Lee J.H."/>
            <person name="Choi E."/>
            <person name="Choi E."/>
            <person name="Lee S.E."/>
            <person name="Jeon J."/>
            <person name="Kim H."/>
            <person name="Choi G."/>
            <person name="Song H."/>
            <person name="Lee J."/>
            <person name="Lee S.C."/>
            <person name="Kwon J.K."/>
            <person name="Lee H.Y."/>
            <person name="Koo N."/>
            <person name="Hong Y."/>
            <person name="Kim R.W."/>
            <person name="Kang W.H."/>
            <person name="Huh J.H."/>
            <person name="Kang B.C."/>
            <person name="Yang T.J."/>
            <person name="Lee Y.H."/>
            <person name="Bennetzen J.L."/>
            <person name="Choi D."/>
        </authorList>
    </citation>
    <scope>NUCLEOTIDE SEQUENCE [LARGE SCALE GENOMIC DNA]</scope>
    <source>
        <strain evidence="2">cv. CM334</strain>
    </source>
</reference>
<protein>
    <submittedName>
        <fullName evidence="1">Uncharacterized protein</fullName>
    </submittedName>
</protein>
<sequence length="71" mass="7986">MASIKDILKSYSKGQVSKMRGKVVETIPRNVYARTSAGLGTVNDAFDITIEGVLKRVKDENKWKEYVDLHS</sequence>
<name>A0A2G2YJG0_CAPAN</name>
<evidence type="ECO:0000313" key="2">
    <source>
        <dbReference type="Proteomes" id="UP000222542"/>
    </source>
</evidence>
<dbReference type="STRING" id="4072.A0A2G2YJG0"/>
<accession>A0A2G2YJG0</accession>
<evidence type="ECO:0000313" key="1">
    <source>
        <dbReference type="EMBL" id="PHT69877.1"/>
    </source>
</evidence>
<reference evidence="1 2" key="1">
    <citation type="journal article" date="2014" name="Nat. Genet.">
        <title>Genome sequence of the hot pepper provides insights into the evolution of pungency in Capsicum species.</title>
        <authorList>
            <person name="Kim S."/>
            <person name="Park M."/>
            <person name="Yeom S.I."/>
            <person name="Kim Y.M."/>
            <person name="Lee J.M."/>
            <person name="Lee H.A."/>
            <person name="Seo E."/>
            <person name="Choi J."/>
            <person name="Cheong K."/>
            <person name="Kim K.T."/>
            <person name="Jung K."/>
            <person name="Lee G.W."/>
            <person name="Oh S.K."/>
            <person name="Bae C."/>
            <person name="Kim S.B."/>
            <person name="Lee H.Y."/>
            <person name="Kim S.Y."/>
            <person name="Kim M.S."/>
            <person name="Kang B.C."/>
            <person name="Jo Y.D."/>
            <person name="Yang H.B."/>
            <person name="Jeong H.J."/>
            <person name="Kang W.H."/>
            <person name="Kwon J.K."/>
            <person name="Shin C."/>
            <person name="Lim J.Y."/>
            <person name="Park J.H."/>
            <person name="Huh J.H."/>
            <person name="Kim J.S."/>
            <person name="Kim B.D."/>
            <person name="Cohen O."/>
            <person name="Paran I."/>
            <person name="Suh M.C."/>
            <person name="Lee S.B."/>
            <person name="Kim Y.K."/>
            <person name="Shin Y."/>
            <person name="Noh S.J."/>
            <person name="Park J."/>
            <person name="Seo Y.S."/>
            <person name="Kwon S.Y."/>
            <person name="Kim H.A."/>
            <person name="Park J.M."/>
            <person name="Kim H.J."/>
            <person name="Choi S.B."/>
            <person name="Bosland P.W."/>
            <person name="Reeves G."/>
            <person name="Jo S.H."/>
            <person name="Lee B.W."/>
            <person name="Cho H.T."/>
            <person name="Choi H.S."/>
            <person name="Lee M.S."/>
            <person name="Yu Y."/>
            <person name="Do Choi Y."/>
            <person name="Park B.S."/>
            <person name="van Deynze A."/>
            <person name="Ashrafi H."/>
            <person name="Hill T."/>
            <person name="Kim W.T."/>
            <person name="Pai H.S."/>
            <person name="Ahn H.K."/>
            <person name="Yeam I."/>
            <person name="Giovannoni J.J."/>
            <person name="Rose J.K."/>
            <person name="Sorensen I."/>
            <person name="Lee S.J."/>
            <person name="Kim R.W."/>
            <person name="Choi I.Y."/>
            <person name="Choi B.S."/>
            <person name="Lim J.S."/>
            <person name="Lee Y.H."/>
            <person name="Choi D."/>
        </authorList>
    </citation>
    <scope>NUCLEOTIDE SEQUENCE [LARGE SCALE GENOMIC DNA]</scope>
    <source>
        <strain evidence="2">cv. CM334</strain>
    </source>
</reference>
<dbReference type="EMBL" id="AYRZ02000010">
    <property type="protein sequence ID" value="PHT69877.1"/>
    <property type="molecule type" value="Genomic_DNA"/>
</dbReference>